<feature type="compositionally biased region" description="Low complexity" evidence="1">
    <location>
        <begin position="81"/>
        <end position="91"/>
    </location>
</feature>
<organism evidence="2">
    <name type="scientific">Oxalobacter aliiformigenes</name>
    <dbReference type="NCBI Taxonomy" id="2946593"/>
    <lineage>
        <taxon>Bacteria</taxon>
        <taxon>Pseudomonadati</taxon>
        <taxon>Pseudomonadota</taxon>
        <taxon>Betaproteobacteria</taxon>
        <taxon>Burkholderiales</taxon>
        <taxon>Oxalobacteraceae</taxon>
        <taxon>Oxalobacter</taxon>
    </lineage>
</organism>
<reference evidence="2" key="1">
    <citation type="journal article" date="2022" name="Front. Microbiol.">
        <title>New perspectives on an old grouping: The genomic and phenotypic variability of Oxalobacter formigenes and the implications for calcium oxalate stone prevention.</title>
        <authorList>
            <person name="Chmiel J.A."/>
            <person name="Carr C."/>
            <person name="Stuivenberg G.A."/>
            <person name="Venema R."/>
            <person name="Chanyi R.M."/>
            <person name="Al K.F."/>
            <person name="Giguere D."/>
            <person name="Say H."/>
            <person name="Akouris P.P."/>
            <person name="Dominguez Romero S.A."/>
            <person name="Kwong A."/>
            <person name="Tai V."/>
            <person name="Koval S.F."/>
            <person name="Razvi H."/>
            <person name="Bjazevic J."/>
            <person name="Burton J.P."/>
        </authorList>
    </citation>
    <scope>NUCLEOTIDE SEQUENCE</scope>
    <source>
        <strain evidence="2">OxK</strain>
    </source>
</reference>
<feature type="region of interest" description="Disordered" evidence="1">
    <location>
        <begin position="41"/>
        <end position="98"/>
    </location>
</feature>
<feature type="region of interest" description="Disordered" evidence="1">
    <location>
        <begin position="117"/>
        <end position="155"/>
    </location>
</feature>
<dbReference type="Proteomes" id="UP001164819">
    <property type="component" value="Chromosome"/>
</dbReference>
<protein>
    <submittedName>
        <fullName evidence="2">Uncharacterized protein</fullName>
    </submittedName>
</protein>
<dbReference type="AlphaFoldDB" id="A0A9E9LC10"/>
<feature type="compositionally biased region" description="Basic and acidic residues" evidence="1">
    <location>
        <begin position="140"/>
        <end position="155"/>
    </location>
</feature>
<dbReference type="RefSeq" id="WP_269282286.1">
    <property type="nucleotide sequence ID" value="NZ_CP098251.1"/>
</dbReference>
<dbReference type="EMBL" id="CP098251">
    <property type="protein sequence ID" value="WAV90416.1"/>
    <property type="molecule type" value="Genomic_DNA"/>
</dbReference>
<sequence length="155" mass="17306">MNNYIDGFFRSLAMPSTADNMYEAGAALGRWIEEYNRHDWPKDSPDEGLNPPADTVLRKIGPQRTAGGQVRQDFSSMVNRGSSGSPSSPSGQRAPEGYEYVNRHQAESDRMLRELHDEVMNFMNSGPYPGVPAGKPPVAPRDRDAEDPVIDNRRR</sequence>
<evidence type="ECO:0000256" key="1">
    <source>
        <dbReference type="SAM" id="MobiDB-lite"/>
    </source>
</evidence>
<evidence type="ECO:0000313" key="2">
    <source>
        <dbReference type="EMBL" id="WAV90416.1"/>
    </source>
</evidence>
<accession>A0A9E9LC10</accession>
<name>A0A9E9LC10_9BURK</name>
<proteinExistence type="predicted"/>
<gene>
    <name evidence="2" type="ORF">NB646_05955</name>
</gene>